<dbReference type="RefSeq" id="WP_157926835.1">
    <property type="nucleotide sequence ID" value="NZ_LT841358.1"/>
</dbReference>
<feature type="coiled-coil region" evidence="1">
    <location>
        <begin position="98"/>
        <end position="132"/>
    </location>
</feature>
<dbReference type="AlphaFoldDB" id="A0A2H1FDA0"/>
<evidence type="ECO:0000313" key="3">
    <source>
        <dbReference type="Proteomes" id="UP000230607"/>
    </source>
</evidence>
<name>A0A2H1FDA0_9ARCH</name>
<gene>
    <name evidence="2" type="ORF">NCS_10550</name>
</gene>
<dbReference type="EMBL" id="LT841358">
    <property type="protein sequence ID" value="SMH70743.1"/>
    <property type="molecule type" value="Genomic_DNA"/>
</dbReference>
<organism evidence="2 3">
    <name type="scientific">Candidatus Nitrosotalea okcheonensis</name>
    <dbReference type="NCBI Taxonomy" id="1903276"/>
    <lineage>
        <taxon>Archaea</taxon>
        <taxon>Nitrososphaerota</taxon>
        <taxon>Nitrososphaeria</taxon>
        <taxon>Nitrosotaleales</taxon>
        <taxon>Nitrosotaleaceae</taxon>
        <taxon>Nitrosotalea</taxon>
    </lineage>
</organism>
<protein>
    <submittedName>
        <fullName evidence="2">Uncharacterized protein</fullName>
    </submittedName>
</protein>
<keyword evidence="1" id="KW-0175">Coiled coil</keyword>
<dbReference type="Proteomes" id="UP000230607">
    <property type="component" value="Chromosome 1"/>
</dbReference>
<dbReference type="OrthoDB" id="4910at2157"/>
<keyword evidence="3" id="KW-1185">Reference proteome</keyword>
<evidence type="ECO:0000256" key="1">
    <source>
        <dbReference type="SAM" id="Coils"/>
    </source>
</evidence>
<sequence>MKYRTTRIQLMWPYDVRKMMEILGHPIDNMNSPFAFPRLPPRANPPHGISSAGMVKDSIVKDVNMMTSKLSGHHTMFQRYAAGLFNMTPNGFMPGHPMHATMQTVDTLTEENDRLKKENMALRSDLGKEKKK</sequence>
<evidence type="ECO:0000313" key="2">
    <source>
        <dbReference type="EMBL" id="SMH70743.1"/>
    </source>
</evidence>
<accession>A0A2H1FDA0</accession>
<proteinExistence type="predicted"/>
<reference evidence="3" key="1">
    <citation type="submission" date="2017-03" db="EMBL/GenBank/DDBJ databases">
        <authorList>
            <person name="Herbold C."/>
        </authorList>
    </citation>
    <scope>NUCLEOTIDE SEQUENCE [LARGE SCALE GENOMIC DNA]</scope>
</reference>